<evidence type="ECO:0000313" key="3">
    <source>
        <dbReference type="Proteomes" id="UP000029858"/>
    </source>
</evidence>
<dbReference type="EMBL" id="JRKQ01000099">
    <property type="protein sequence ID" value="KGJ20265.1"/>
    <property type="molecule type" value="Genomic_DNA"/>
</dbReference>
<reference evidence="1 3" key="1">
    <citation type="submission" date="2014-09" db="EMBL/GenBank/DDBJ databases">
        <authorList>
            <person name="McGinnis J.M."/>
            <person name="Wolfgang W.J."/>
        </authorList>
    </citation>
    <scope>NUCLEOTIDE SEQUENCE [LARGE SCALE GENOMIC DNA]</scope>
    <source>
        <strain evidence="1 3">5503</strain>
    </source>
</reference>
<proteinExistence type="predicted"/>
<sequence>MLEISADKIAFVVIRARDYDQGLDGRGGRNAYELRDFIADLNDDEQAALTAVMWIGRGTFDADDLSEAVATAKAEKTTPTEDYLMGEPQLADHLEAGMEALGLSPGDEADNLLKG</sequence>
<dbReference type="OrthoDB" id="5641374at2"/>
<dbReference type="RefSeq" id="WP_036703151.1">
    <property type="nucleotide sequence ID" value="NZ_CP051542.1"/>
</dbReference>
<keyword evidence="4" id="KW-1185">Reference proteome</keyword>
<reference evidence="2" key="3">
    <citation type="submission" date="2016-10" db="EMBL/GenBank/DDBJ databases">
        <authorList>
            <person name="de Groot N.N."/>
        </authorList>
    </citation>
    <scope>NUCLEOTIDE SEQUENCE [LARGE SCALE GENOMIC DNA]</scope>
    <source>
        <strain evidence="2">DSM 29303</strain>
    </source>
</reference>
<dbReference type="STRING" id="1545044.SAMN05444276_10574"/>
<accession>A0A099GBN5</accession>
<dbReference type="Proteomes" id="UP000182944">
    <property type="component" value="Unassembled WGS sequence"/>
</dbReference>
<accession>A0A099GC92</accession>
<evidence type="ECO:0000313" key="2">
    <source>
        <dbReference type="EMBL" id="SDX36627.1"/>
    </source>
</evidence>
<dbReference type="InterPro" id="IPR022254">
    <property type="entry name" value="DUF3775"/>
</dbReference>
<organism evidence="1 3">
    <name type="scientific">Paracoccus sanguinis</name>
    <dbReference type="NCBI Taxonomy" id="1545044"/>
    <lineage>
        <taxon>Bacteria</taxon>
        <taxon>Pseudomonadati</taxon>
        <taxon>Pseudomonadota</taxon>
        <taxon>Alphaproteobacteria</taxon>
        <taxon>Rhodobacterales</taxon>
        <taxon>Paracoccaceae</taxon>
        <taxon>Paracoccus</taxon>
    </lineage>
</organism>
<reference evidence="4" key="4">
    <citation type="submission" date="2016-10" db="EMBL/GenBank/DDBJ databases">
        <authorList>
            <person name="Varghese N."/>
            <person name="Submissions S."/>
        </authorList>
    </citation>
    <scope>NUCLEOTIDE SEQUENCE [LARGE SCALE GENOMIC DNA]</scope>
    <source>
        <strain evidence="4">DSM 29303</strain>
    </source>
</reference>
<reference evidence="1 3" key="2">
    <citation type="submission" date="2014-10" db="EMBL/GenBank/DDBJ databases">
        <title>Paracoccus sanguinis sp. nov., isolated from clinical specimens of New York State patients.</title>
        <authorList>
            <person name="Mingle L.A."/>
            <person name="Cole J.A."/>
            <person name="Lapierre P."/>
            <person name="Musser K.A."/>
        </authorList>
    </citation>
    <scope>NUCLEOTIDE SEQUENCE [LARGE SCALE GENOMIC DNA]</scope>
    <source>
        <strain evidence="1 3">5503</strain>
    </source>
</reference>
<protein>
    <submittedName>
        <fullName evidence="1">Uncharacterized protein</fullName>
    </submittedName>
</protein>
<accession>A0A099FZY5</accession>
<name>A0A099FZY5_9RHOB</name>
<evidence type="ECO:0000313" key="1">
    <source>
        <dbReference type="EMBL" id="KGJ20265.1"/>
    </source>
</evidence>
<dbReference type="AlphaFoldDB" id="A0A099FZY5"/>
<dbReference type="EMBL" id="FNNA01000005">
    <property type="protein sequence ID" value="SDX36627.1"/>
    <property type="molecule type" value="Genomic_DNA"/>
</dbReference>
<dbReference type="Proteomes" id="UP000029858">
    <property type="component" value="Unassembled WGS sequence"/>
</dbReference>
<dbReference type="Pfam" id="PF12616">
    <property type="entry name" value="DUF3775"/>
    <property type="match status" value="1"/>
</dbReference>
<gene>
    <name evidence="1" type="ORF">IX56_14425</name>
    <name evidence="2" type="ORF">SAMN05444276_10574</name>
</gene>
<evidence type="ECO:0000313" key="4">
    <source>
        <dbReference type="Proteomes" id="UP000182944"/>
    </source>
</evidence>